<accession>A0AAQ1A4H1</accession>
<evidence type="ECO:0000313" key="4">
    <source>
        <dbReference type="Proteomes" id="UP000282299"/>
    </source>
</evidence>
<dbReference type="EMBL" id="RKIT01000002">
    <property type="protein sequence ID" value="RSC17459.1"/>
    <property type="molecule type" value="Genomic_DNA"/>
</dbReference>
<reference evidence="2" key="3">
    <citation type="submission" date="2020-11" db="EMBL/GenBank/DDBJ databases">
        <title>Enhanced detection system for hospital associated transmission using whole genome sequencing surveillance.</title>
        <authorList>
            <person name="Harrison L.H."/>
            <person name="Van Tyne D."/>
            <person name="Marsh J.W."/>
            <person name="Griffith M.P."/>
            <person name="Snyder D.J."/>
            <person name="Cooper V.S."/>
            <person name="Mustapha M."/>
        </authorList>
    </citation>
    <scope>NUCLEOTIDE SEQUENCE</scope>
    <source>
        <strain evidence="2">CB00014</strain>
    </source>
</reference>
<feature type="transmembrane region" description="Helical" evidence="1">
    <location>
        <begin position="119"/>
        <end position="143"/>
    </location>
</feature>
<gene>
    <name evidence="3" type="ORF">EGS84_11145</name>
    <name evidence="2" type="ORF">I5687_22375</name>
</gene>
<evidence type="ECO:0000256" key="1">
    <source>
        <dbReference type="SAM" id="Phobius"/>
    </source>
</evidence>
<comment type="caution">
    <text evidence="3">The sequence shown here is derived from an EMBL/GenBank/DDBJ whole genome shotgun (WGS) entry which is preliminary data.</text>
</comment>
<protein>
    <submittedName>
        <fullName evidence="3">Uncharacterized protein</fullName>
    </submittedName>
</protein>
<keyword evidence="1" id="KW-1133">Transmembrane helix</keyword>
<evidence type="ECO:0000313" key="3">
    <source>
        <dbReference type="EMBL" id="RSC17459.1"/>
    </source>
</evidence>
<evidence type="ECO:0000313" key="2">
    <source>
        <dbReference type="EMBL" id="MBJ9870692.1"/>
    </source>
</evidence>
<feature type="transmembrane region" description="Helical" evidence="1">
    <location>
        <begin position="84"/>
        <end position="107"/>
    </location>
</feature>
<organism evidence="3 4">
    <name type="scientific">Citrobacter koseri</name>
    <name type="common">Citrobacter diversus</name>
    <dbReference type="NCBI Taxonomy" id="545"/>
    <lineage>
        <taxon>Bacteria</taxon>
        <taxon>Pseudomonadati</taxon>
        <taxon>Pseudomonadota</taxon>
        <taxon>Gammaproteobacteria</taxon>
        <taxon>Enterobacterales</taxon>
        <taxon>Enterobacteriaceae</taxon>
        <taxon>Citrobacter</taxon>
    </lineage>
</organism>
<reference evidence="3" key="2">
    <citation type="submission" date="2018-10" db="EMBL/GenBank/DDBJ databases">
        <title>FDA dAtabase for Regulatory Grade micrObial Sequences (FDA-ARGOS): Supporting development and validation of Infectious Disease Dx tests.</title>
        <authorList>
            <person name="Campos J."/>
            <person name="Goldberg B."/>
            <person name="Tallon L.J."/>
            <person name="Sadzewicz L."/>
            <person name="Zhao X."/>
            <person name="Vavikolanu K."/>
            <person name="Mehta A."/>
            <person name="Aluvathingal J."/>
            <person name="Nadendla S."/>
            <person name="Geyer C."/>
            <person name="Nandy P."/>
            <person name="Yan Y."/>
            <person name="Sichtig H."/>
        </authorList>
    </citation>
    <scope>NUCLEOTIDE SEQUENCE</scope>
    <source>
        <strain evidence="3">FDAARGOS_526</strain>
    </source>
</reference>
<reference evidence="4" key="1">
    <citation type="submission" date="2018-10" db="EMBL/GenBank/DDBJ databases">
        <title>FDA dAtabase for Regulatory Grade micrObial Sequences (FDA-ARGOS): Supporting development and validation of Infectious Disease Dx tests.</title>
        <authorList>
            <person name="Goldberg B."/>
            <person name="Campos J."/>
            <person name="Tallon L."/>
            <person name="Sadzewicz L."/>
            <person name="Zhao X."/>
            <person name="Vavikolanu K."/>
            <person name="Mehta A."/>
            <person name="Aluvathingal J."/>
            <person name="Nadendla S."/>
            <person name="Geyer C."/>
            <person name="Nandy P."/>
            <person name="Yan Y."/>
            <person name="Sichtig H."/>
        </authorList>
    </citation>
    <scope>NUCLEOTIDE SEQUENCE [LARGE SCALE GENOMIC DNA]</scope>
    <source>
        <strain evidence="4">FDAARGOS_526</strain>
    </source>
</reference>
<dbReference type="AlphaFoldDB" id="A0AAQ1A4H1"/>
<keyword evidence="1" id="KW-0812">Transmembrane</keyword>
<dbReference type="RefSeq" id="WP_058667680.1">
    <property type="nucleotide sequence ID" value="NZ_ABTEQQ020000001.1"/>
</dbReference>
<dbReference type="Proteomes" id="UP000282299">
    <property type="component" value="Unassembled WGS sequence"/>
</dbReference>
<feature type="transmembrane region" description="Helical" evidence="1">
    <location>
        <begin position="164"/>
        <end position="188"/>
    </location>
</feature>
<proteinExistence type="predicted"/>
<dbReference type="Proteomes" id="UP000807555">
    <property type="component" value="Unassembled WGS sequence"/>
</dbReference>
<sequence length="198" mass="21239">MTGKETVETIITDIKNAKGDGINQIDVNNLLKYLEGFITNEGYSHDFQLETLKASHQINVEAFKANTIVQIESFKSVITVGANAARAILIINGGAAIALLAFLGNIWEKTSEPNAVASIAIALLIFCGGVLASGFCSGFTYVAQFCYGKTPLEHDTSWEKWGNITNLAAVFCGIASLSCFACGTYIAFISMGEQFFPS</sequence>
<dbReference type="EMBL" id="JADVNV010000015">
    <property type="protein sequence ID" value="MBJ9870692.1"/>
    <property type="molecule type" value="Genomic_DNA"/>
</dbReference>
<name>A0AAQ1A4H1_CITKO</name>
<keyword evidence="1" id="KW-0472">Membrane</keyword>